<evidence type="ECO:0000256" key="6">
    <source>
        <dbReference type="ARBA" id="ARBA00023136"/>
    </source>
</evidence>
<feature type="domain" description="Ionotropic glutamate receptor C-terminal" evidence="10">
    <location>
        <begin position="184"/>
        <end position="447"/>
    </location>
</feature>
<gene>
    <name evidence="11" type="ORF">RI129_007786</name>
</gene>
<dbReference type="Proteomes" id="UP001329430">
    <property type="component" value="Chromosome 5"/>
</dbReference>
<dbReference type="SUPFAM" id="SSF53850">
    <property type="entry name" value="Periplasmic binding protein-like II"/>
    <property type="match status" value="1"/>
</dbReference>
<evidence type="ECO:0000313" key="11">
    <source>
        <dbReference type="EMBL" id="KAK5643941.1"/>
    </source>
</evidence>
<keyword evidence="12" id="KW-1185">Reference proteome</keyword>
<keyword evidence="8" id="KW-0325">Glycoprotein</keyword>
<reference evidence="11 12" key="1">
    <citation type="journal article" date="2024" name="Insects">
        <title>An Improved Chromosome-Level Genome Assembly of the Firefly Pyrocoelia pectoralis.</title>
        <authorList>
            <person name="Fu X."/>
            <person name="Meyer-Rochow V.B."/>
            <person name="Ballantyne L."/>
            <person name="Zhu X."/>
        </authorList>
    </citation>
    <scope>NUCLEOTIDE SEQUENCE [LARGE SCALE GENOMIC DNA]</scope>
    <source>
        <strain evidence="11">XCY_ONT2</strain>
    </source>
</reference>
<organism evidence="11 12">
    <name type="scientific">Pyrocoelia pectoralis</name>
    <dbReference type="NCBI Taxonomy" id="417401"/>
    <lineage>
        <taxon>Eukaryota</taxon>
        <taxon>Metazoa</taxon>
        <taxon>Ecdysozoa</taxon>
        <taxon>Arthropoda</taxon>
        <taxon>Hexapoda</taxon>
        <taxon>Insecta</taxon>
        <taxon>Pterygota</taxon>
        <taxon>Neoptera</taxon>
        <taxon>Endopterygota</taxon>
        <taxon>Coleoptera</taxon>
        <taxon>Polyphaga</taxon>
        <taxon>Elateriformia</taxon>
        <taxon>Elateroidea</taxon>
        <taxon>Lampyridae</taxon>
        <taxon>Lampyrinae</taxon>
        <taxon>Pyrocoelia</taxon>
    </lineage>
</organism>
<comment type="caution">
    <text evidence="11">The sequence shown here is derived from an EMBL/GenBank/DDBJ whole genome shotgun (WGS) entry which is preliminary data.</text>
</comment>
<accession>A0AAN7ZN42</accession>
<evidence type="ECO:0000256" key="2">
    <source>
        <dbReference type="ARBA" id="ARBA00008685"/>
    </source>
</evidence>
<evidence type="ECO:0000256" key="1">
    <source>
        <dbReference type="ARBA" id="ARBA00004651"/>
    </source>
</evidence>
<comment type="subcellular location">
    <subcellularLocation>
        <location evidence="1">Cell membrane</location>
        <topology evidence="1">Multi-pass membrane protein</topology>
    </subcellularLocation>
</comment>
<dbReference type="AlphaFoldDB" id="A0AAN7ZN42"/>
<dbReference type="GO" id="GO:0005886">
    <property type="term" value="C:plasma membrane"/>
    <property type="evidence" value="ECO:0007669"/>
    <property type="project" value="UniProtKB-SubCell"/>
</dbReference>
<evidence type="ECO:0000256" key="3">
    <source>
        <dbReference type="ARBA" id="ARBA00022475"/>
    </source>
</evidence>
<dbReference type="Gene3D" id="3.40.190.10">
    <property type="entry name" value="Periplasmic binding protein-like II"/>
    <property type="match status" value="1"/>
</dbReference>
<dbReference type="GO" id="GO:0015276">
    <property type="term" value="F:ligand-gated monoatomic ion channel activity"/>
    <property type="evidence" value="ECO:0007669"/>
    <property type="project" value="InterPro"/>
</dbReference>
<dbReference type="EMBL" id="JAVRBK010000005">
    <property type="protein sequence ID" value="KAK5643941.1"/>
    <property type="molecule type" value="Genomic_DNA"/>
</dbReference>
<evidence type="ECO:0000256" key="5">
    <source>
        <dbReference type="ARBA" id="ARBA00022989"/>
    </source>
</evidence>
<keyword evidence="3" id="KW-1003">Cell membrane</keyword>
<feature type="transmembrane region" description="Helical" evidence="9">
    <location>
        <begin position="247"/>
        <end position="271"/>
    </location>
</feature>
<dbReference type="Pfam" id="PF00060">
    <property type="entry name" value="Lig_chan"/>
    <property type="match status" value="1"/>
</dbReference>
<comment type="similarity">
    <text evidence="2">Belongs to the glutamate-gated ion channel (TC 1.A.10.1) family.</text>
</comment>
<keyword evidence="6 9" id="KW-0472">Membrane</keyword>
<dbReference type="InterPro" id="IPR001320">
    <property type="entry name" value="Iontro_rcpt_C"/>
</dbReference>
<name>A0AAN7ZN42_9COLE</name>
<dbReference type="GO" id="GO:0050906">
    <property type="term" value="P:detection of stimulus involved in sensory perception"/>
    <property type="evidence" value="ECO:0007669"/>
    <property type="project" value="UniProtKB-ARBA"/>
</dbReference>
<feature type="transmembrane region" description="Helical" evidence="9">
    <location>
        <begin position="186"/>
        <end position="208"/>
    </location>
</feature>
<keyword evidence="4 9" id="KW-0812">Transmembrane</keyword>
<dbReference type="Gene3D" id="1.10.287.70">
    <property type="match status" value="1"/>
</dbReference>
<evidence type="ECO:0000313" key="12">
    <source>
        <dbReference type="Proteomes" id="UP001329430"/>
    </source>
</evidence>
<sequence>MGKCFHCNKRVNISTFLLDYPLNGLNFGTPLITSSPVPPVELEKELRDKHFTIGTLQVKYADMCLFLFNFILKNGVLSNAYRQNGSWYGGGVAFQIINQLQKIYGFQYSVVLPTENHLESKEGLFGLIHDEYVDLGAAFLPVTATYSKYANFSTILDMGQWVAVYKRPEELESDGLGLLAPFTTNLWFSILFCMMLVGCTLYIILWIFKKFCSKCKGRSLMECLWFVYGALLKQGYTITPKTDSARIVFASWWMFVMLVTTFYTANLTAYLTVAELPLPIKTISDISLKKCTLIIKAESVIEELITNDLEKLYAIYKNSQKIFVNDEDEDILSNWISNKHVHHHVFIAEQPNIDVVLHQNYLTQTRCPYITLSPVYTLPRAFAYSKSFKFGSLFDKAIRNLVEVGLVEHFIKAYLPESNSCPLNLRRTERQLNNSHLSMAYYLMITGFLLAFIIFTTEIATKIFKRRKIRSLKKEANSAVNLPSSQFMNVLLSPCIDHFPNLKKKLINGRLYWVSNIKGELRLIPIRAASTLIFHKRVKRTQ</sequence>
<feature type="transmembrane region" description="Helical" evidence="9">
    <location>
        <begin position="439"/>
        <end position="464"/>
    </location>
</feature>
<dbReference type="InterPro" id="IPR052192">
    <property type="entry name" value="Insect_Ionotropic_Sensory_Rcpt"/>
</dbReference>
<keyword evidence="5 9" id="KW-1133">Transmembrane helix</keyword>
<evidence type="ECO:0000259" key="10">
    <source>
        <dbReference type="Pfam" id="PF00060"/>
    </source>
</evidence>
<proteinExistence type="inferred from homology"/>
<evidence type="ECO:0000256" key="9">
    <source>
        <dbReference type="SAM" id="Phobius"/>
    </source>
</evidence>
<dbReference type="PANTHER" id="PTHR42643:SF24">
    <property type="entry name" value="IONOTROPIC RECEPTOR 60A"/>
    <property type="match status" value="1"/>
</dbReference>
<evidence type="ECO:0000256" key="4">
    <source>
        <dbReference type="ARBA" id="ARBA00022692"/>
    </source>
</evidence>
<protein>
    <recommendedName>
        <fullName evidence="10">Ionotropic glutamate receptor C-terminal domain-containing protein</fullName>
    </recommendedName>
</protein>
<keyword evidence="7" id="KW-0675">Receptor</keyword>
<evidence type="ECO:0000256" key="7">
    <source>
        <dbReference type="ARBA" id="ARBA00023170"/>
    </source>
</evidence>
<dbReference type="PANTHER" id="PTHR42643">
    <property type="entry name" value="IONOTROPIC RECEPTOR 20A-RELATED"/>
    <property type="match status" value="1"/>
</dbReference>
<evidence type="ECO:0000256" key="8">
    <source>
        <dbReference type="ARBA" id="ARBA00023180"/>
    </source>
</evidence>